<comment type="subunit">
    <text evidence="4">Interacts with HscA and stimulates its ATPase activity.</text>
</comment>
<dbReference type="Pfam" id="PF07743">
    <property type="entry name" value="HSCB_C"/>
    <property type="match status" value="1"/>
</dbReference>
<dbReference type="EMBL" id="JMCC02000041">
    <property type="protein sequence ID" value="KIG16226.1"/>
    <property type="molecule type" value="Genomic_DNA"/>
</dbReference>
<dbReference type="SUPFAM" id="SSF46565">
    <property type="entry name" value="Chaperone J-domain"/>
    <property type="match status" value="1"/>
</dbReference>
<dbReference type="PANTHER" id="PTHR14021">
    <property type="entry name" value="IRON-SULFUR CLUSTER CO-CHAPERONE PROTEIN HSCB"/>
    <property type="match status" value="1"/>
</dbReference>
<evidence type="ECO:0000256" key="2">
    <source>
        <dbReference type="ARBA" id="ARBA00023186"/>
    </source>
</evidence>
<dbReference type="Gene3D" id="1.10.287.110">
    <property type="entry name" value="DnaJ domain"/>
    <property type="match status" value="1"/>
</dbReference>
<dbReference type="InterPro" id="IPR004640">
    <property type="entry name" value="HscB"/>
</dbReference>
<dbReference type="Gene3D" id="1.20.1280.20">
    <property type="entry name" value="HscB, C-terminal domain"/>
    <property type="match status" value="1"/>
</dbReference>
<dbReference type="CDD" id="cd06257">
    <property type="entry name" value="DnaJ"/>
    <property type="match status" value="1"/>
</dbReference>
<protein>
    <recommendedName>
        <fullName evidence="4">Co-chaperone protein HscB homolog</fullName>
    </recommendedName>
</protein>
<dbReference type="GO" id="GO:0044571">
    <property type="term" value="P:[2Fe-2S] cluster assembly"/>
    <property type="evidence" value="ECO:0007669"/>
    <property type="project" value="InterPro"/>
</dbReference>
<dbReference type="NCBIfam" id="TIGR00714">
    <property type="entry name" value="hscB"/>
    <property type="match status" value="1"/>
</dbReference>
<dbReference type="HAMAP" id="MF_00682">
    <property type="entry name" value="HscB"/>
    <property type="match status" value="1"/>
</dbReference>
<dbReference type="InterPro" id="IPR036869">
    <property type="entry name" value="J_dom_sf"/>
</dbReference>
<evidence type="ECO:0000313" key="6">
    <source>
        <dbReference type="EMBL" id="KIG16226.1"/>
    </source>
</evidence>
<organism evidence="6 7">
    <name type="scientific">Enhygromyxa salina</name>
    <dbReference type="NCBI Taxonomy" id="215803"/>
    <lineage>
        <taxon>Bacteria</taxon>
        <taxon>Pseudomonadati</taxon>
        <taxon>Myxococcota</taxon>
        <taxon>Polyangia</taxon>
        <taxon>Nannocystales</taxon>
        <taxon>Nannocystaceae</taxon>
        <taxon>Enhygromyxa</taxon>
    </lineage>
</organism>
<dbReference type="GO" id="GO:0006457">
    <property type="term" value="P:protein folding"/>
    <property type="evidence" value="ECO:0007669"/>
    <property type="project" value="UniProtKB-UniRule"/>
</dbReference>
<accession>A0A0C2CZ60</accession>
<dbReference type="PROSITE" id="PS50076">
    <property type="entry name" value="DNAJ_2"/>
    <property type="match status" value="1"/>
</dbReference>
<evidence type="ECO:0000256" key="3">
    <source>
        <dbReference type="ARBA" id="ARBA00025596"/>
    </source>
</evidence>
<dbReference type="SUPFAM" id="SSF47144">
    <property type="entry name" value="HSC20 (HSCB), C-terminal oligomerisation domain"/>
    <property type="match status" value="1"/>
</dbReference>
<dbReference type="InterPro" id="IPR001623">
    <property type="entry name" value="DnaJ_domain"/>
</dbReference>
<feature type="domain" description="J" evidence="5">
    <location>
        <begin position="21"/>
        <end position="93"/>
    </location>
</feature>
<dbReference type="Pfam" id="PF00226">
    <property type="entry name" value="DnaJ"/>
    <property type="match status" value="1"/>
</dbReference>
<dbReference type="GO" id="GO:0001671">
    <property type="term" value="F:ATPase activator activity"/>
    <property type="evidence" value="ECO:0007669"/>
    <property type="project" value="InterPro"/>
</dbReference>
<evidence type="ECO:0000259" key="5">
    <source>
        <dbReference type="PROSITE" id="PS50076"/>
    </source>
</evidence>
<dbReference type="InterPro" id="IPR036386">
    <property type="entry name" value="HscB_C_sf"/>
</dbReference>
<dbReference type="Proteomes" id="UP000031599">
    <property type="component" value="Unassembled WGS sequence"/>
</dbReference>
<keyword evidence="2 4" id="KW-0143">Chaperone</keyword>
<dbReference type="AlphaFoldDB" id="A0A0C2CZ60"/>
<name>A0A0C2CZ60_9BACT</name>
<evidence type="ECO:0000256" key="4">
    <source>
        <dbReference type="HAMAP-Rule" id="MF_00682"/>
    </source>
</evidence>
<comment type="caution">
    <text evidence="6">The sequence shown here is derived from an EMBL/GenBank/DDBJ whole genome shotgun (WGS) entry which is preliminary data.</text>
</comment>
<dbReference type="PANTHER" id="PTHR14021:SF15">
    <property type="entry name" value="IRON-SULFUR CLUSTER CO-CHAPERONE PROTEIN HSCB"/>
    <property type="match status" value="1"/>
</dbReference>
<reference evidence="6 7" key="1">
    <citation type="submission" date="2014-12" db="EMBL/GenBank/DDBJ databases">
        <title>Genome assembly of Enhygromyxa salina DSM 15201.</title>
        <authorList>
            <person name="Sharma G."/>
            <person name="Subramanian S."/>
        </authorList>
    </citation>
    <scope>NUCLEOTIDE SEQUENCE [LARGE SCALE GENOMIC DNA]</scope>
    <source>
        <strain evidence="6 7">DSM 15201</strain>
    </source>
</reference>
<sequence>MAAASLSTSDGGLEPFDPALDHFARLGLDRAWRVDRNALEDGYLDRSRRYHPDRHAGADAATRRAALEHSAALNEAYQVLRDRVRRAEYLVKLGGVDLDSSDPQTGAPHPEQSFLIEMIERRERLEAVSSGGTEALEQLRDEIEAELEQVFDAGVAALERGDTRAAAAELVHRRYLQRFNDEVGALLDELEAGSG</sequence>
<gene>
    <name evidence="4" type="primary">hscB</name>
    <name evidence="6" type="ORF">DB30_04838</name>
</gene>
<dbReference type="GO" id="GO:0051087">
    <property type="term" value="F:protein-folding chaperone binding"/>
    <property type="evidence" value="ECO:0007669"/>
    <property type="project" value="InterPro"/>
</dbReference>
<evidence type="ECO:0000256" key="1">
    <source>
        <dbReference type="ARBA" id="ARBA00010476"/>
    </source>
</evidence>
<comment type="similarity">
    <text evidence="1 4">Belongs to the HscB family.</text>
</comment>
<dbReference type="GO" id="GO:0051259">
    <property type="term" value="P:protein complex oligomerization"/>
    <property type="evidence" value="ECO:0007669"/>
    <property type="project" value="InterPro"/>
</dbReference>
<dbReference type="InterPro" id="IPR009073">
    <property type="entry name" value="HscB_oligo_C"/>
</dbReference>
<proteinExistence type="inferred from homology"/>
<evidence type="ECO:0000313" key="7">
    <source>
        <dbReference type="Proteomes" id="UP000031599"/>
    </source>
</evidence>
<dbReference type="SMART" id="SM00271">
    <property type="entry name" value="DnaJ"/>
    <property type="match status" value="1"/>
</dbReference>
<comment type="function">
    <text evidence="3 4">Co-chaperone involved in the maturation of iron-sulfur cluster-containing proteins. Seems to help targeting proteins to be folded toward HscA.</text>
</comment>